<gene>
    <name evidence="2" type="ORF">ENT72_01590</name>
</gene>
<evidence type="ECO:0000256" key="1">
    <source>
        <dbReference type="SAM" id="Phobius"/>
    </source>
</evidence>
<feature type="transmembrane region" description="Helical" evidence="1">
    <location>
        <begin position="80"/>
        <end position="100"/>
    </location>
</feature>
<feature type="transmembrane region" description="Helical" evidence="1">
    <location>
        <begin position="7"/>
        <end position="29"/>
    </location>
</feature>
<proteinExistence type="predicted"/>
<protein>
    <submittedName>
        <fullName evidence="2">Uncharacterized protein</fullName>
    </submittedName>
</protein>
<dbReference type="AlphaFoldDB" id="A0A7C4VW43"/>
<keyword evidence="1" id="KW-0472">Membrane</keyword>
<organism evidence="2">
    <name type="scientific">Fervidobacterium pennivorans</name>
    <dbReference type="NCBI Taxonomy" id="93466"/>
    <lineage>
        <taxon>Bacteria</taxon>
        <taxon>Thermotogati</taxon>
        <taxon>Thermotogota</taxon>
        <taxon>Thermotogae</taxon>
        <taxon>Thermotogales</taxon>
        <taxon>Fervidobacteriaceae</taxon>
        <taxon>Fervidobacterium</taxon>
    </lineage>
</organism>
<keyword evidence="1" id="KW-0812">Transmembrane</keyword>
<accession>A0A7C4VW43</accession>
<feature type="transmembrane region" description="Helical" evidence="1">
    <location>
        <begin position="106"/>
        <end position="124"/>
    </location>
</feature>
<sequence>MNEKEKSYFISLLMLFSSVAFIMVVIFAWGILDYLFVSVFLLSSILTFLCFHFLKLALIKKVSGAGASGDSFEEQKQTSLALFLVILLILITPIVCVFLIPQFGLFVMDGVVCGASISNIVFYFREERRRKK</sequence>
<reference evidence="2" key="1">
    <citation type="journal article" date="2020" name="mSystems">
        <title>Genome- and Community-Level Interaction Insights into Carbon Utilization and Element Cycling Functions of Hydrothermarchaeota in Hydrothermal Sediment.</title>
        <authorList>
            <person name="Zhou Z."/>
            <person name="Liu Y."/>
            <person name="Xu W."/>
            <person name="Pan J."/>
            <person name="Luo Z.H."/>
            <person name="Li M."/>
        </authorList>
    </citation>
    <scope>NUCLEOTIDE SEQUENCE [LARGE SCALE GENOMIC DNA]</scope>
    <source>
        <strain evidence="2">SpSt-604</strain>
    </source>
</reference>
<comment type="caution">
    <text evidence="2">The sequence shown here is derived from an EMBL/GenBank/DDBJ whole genome shotgun (WGS) entry which is preliminary data.</text>
</comment>
<name>A0A7C4VW43_FERPE</name>
<feature type="transmembrane region" description="Helical" evidence="1">
    <location>
        <begin position="35"/>
        <end position="59"/>
    </location>
</feature>
<keyword evidence="1" id="KW-1133">Transmembrane helix</keyword>
<dbReference type="EMBL" id="DSZT01000050">
    <property type="protein sequence ID" value="HGU41606.1"/>
    <property type="molecule type" value="Genomic_DNA"/>
</dbReference>
<evidence type="ECO:0000313" key="2">
    <source>
        <dbReference type="EMBL" id="HGU41606.1"/>
    </source>
</evidence>